<evidence type="ECO:0000259" key="10">
    <source>
        <dbReference type="Pfam" id="PF07730"/>
    </source>
</evidence>
<evidence type="ECO:0000256" key="9">
    <source>
        <dbReference type="SAM" id="Phobius"/>
    </source>
</evidence>
<dbReference type="CDD" id="cd16917">
    <property type="entry name" value="HATPase_UhpB-NarQ-NarX-like"/>
    <property type="match status" value="1"/>
</dbReference>
<dbReference type="Gene3D" id="1.20.5.1930">
    <property type="match status" value="1"/>
</dbReference>
<dbReference type="PANTHER" id="PTHR24421:SF10">
    <property type="entry name" value="NITRATE_NITRITE SENSOR PROTEIN NARQ"/>
    <property type="match status" value="1"/>
</dbReference>
<dbReference type="InterPro" id="IPR036890">
    <property type="entry name" value="HATPase_C_sf"/>
</dbReference>
<protein>
    <recommendedName>
        <fullName evidence="2">histidine kinase</fullName>
        <ecNumber evidence="2">2.7.13.3</ecNumber>
    </recommendedName>
</protein>
<dbReference type="GO" id="GO:0046983">
    <property type="term" value="F:protein dimerization activity"/>
    <property type="evidence" value="ECO:0007669"/>
    <property type="project" value="InterPro"/>
</dbReference>
<comment type="caution">
    <text evidence="11">The sequence shown here is derived from an EMBL/GenBank/DDBJ whole genome shotgun (WGS) entry which is preliminary data.</text>
</comment>
<dbReference type="GO" id="GO:0005524">
    <property type="term" value="F:ATP binding"/>
    <property type="evidence" value="ECO:0007669"/>
    <property type="project" value="UniProtKB-KW"/>
</dbReference>
<feature type="domain" description="Signal transduction histidine kinase subgroup 3 dimerisation and phosphoacceptor" evidence="10">
    <location>
        <begin position="256"/>
        <end position="322"/>
    </location>
</feature>
<keyword evidence="6 11" id="KW-0418">Kinase</keyword>
<evidence type="ECO:0000256" key="4">
    <source>
        <dbReference type="ARBA" id="ARBA00022679"/>
    </source>
</evidence>
<feature type="transmembrane region" description="Helical" evidence="9">
    <location>
        <begin position="84"/>
        <end position="103"/>
    </location>
</feature>
<evidence type="ECO:0000313" key="11">
    <source>
        <dbReference type="EMBL" id="TXS31348.1"/>
    </source>
</evidence>
<dbReference type="EMBL" id="RDBM01000031">
    <property type="protein sequence ID" value="TXS31348.1"/>
    <property type="molecule type" value="Genomic_DNA"/>
</dbReference>
<evidence type="ECO:0000256" key="3">
    <source>
        <dbReference type="ARBA" id="ARBA00022553"/>
    </source>
</evidence>
<organism evidence="11">
    <name type="scientific">Streptomyces sp. gb1(2016)</name>
    <dbReference type="NCBI Taxonomy" id="1828321"/>
    <lineage>
        <taxon>Bacteria</taxon>
        <taxon>Bacillati</taxon>
        <taxon>Actinomycetota</taxon>
        <taxon>Actinomycetes</taxon>
        <taxon>Kitasatosporales</taxon>
        <taxon>Streptomycetaceae</taxon>
        <taxon>Streptomyces</taxon>
    </lineage>
</organism>
<sequence>MGDMVTASAASPSAADNTLLLGGTQVRRIGPVRRFWAAHPRLGDVTLVLAVVGAFGTLGAALVRDTVNGIVALGYYRHGGPEHWAVPSVWLAGAVLGAGLLFVRRRWPVVVLVTLTVVAVASLMTAGVIGVLGLCLGFSAAAVASSRDARTTWLLVTAAAVTTSAALWWLQEIGILEMLLWTGYYAEEPYWHLTEPPFSPERRIVSIILLLGSLLAGVLVGFAARDRRRHALDIEGRYRAVARERDTSAALVRTAERERLAREMHDVVAHSVSVMIALSDGAAAAFDRAPDASREALRELSRSGREALADMQRVLGALDPADATPQGADLDAVVRRFRTAGMAVTATGLDTPLPPDTALRLAVTRIVTEALTNVLRHAPGAPAVSVAVRRTLSTVEVDIVNEAGTGPGTGSGTERGIVGMRERVALLGGHMIAGPRTAGGWHVHVELSCPDAAHGTAAEDAPR</sequence>
<evidence type="ECO:0000256" key="1">
    <source>
        <dbReference type="ARBA" id="ARBA00000085"/>
    </source>
</evidence>
<proteinExistence type="predicted"/>
<keyword evidence="7" id="KW-0067">ATP-binding</keyword>
<dbReference type="AlphaFoldDB" id="A0A652L860"/>
<evidence type="ECO:0000256" key="2">
    <source>
        <dbReference type="ARBA" id="ARBA00012438"/>
    </source>
</evidence>
<dbReference type="Pfam" id="PF07730">
    <property type="entry name" value="HisKA_3"/>
    <property type="match status" value="1"/>
</dbReference>
<dbReference type="GO" id="GO:0000155">
    <property type="term" value="F:phosphorelay sensor kinase activity"/>
    <property type="evidence" value="ECO:0007669"/>
    <property type="project" value="InterPro"/>
</dbReference>
<keyword evidence="9" id="KW-1133">Transmembrane helix</keyword>
<accession>A0A652L860</accession>
<evidence type="ECO:0000256" key="8">
    <source>
        <dbReference type="ARBA" id="ARBA00023012"/>
    </source>
</evidence>
<dbReference type="PANTHER" id="PTHR24421">
    <property type="entry name" value="NITRATE/NITRITE SENSOR PROTEIN NARX-RELATED"/>
    <property type="match status" value="1"/>
</dbReference>
<dbReference type="GO" id="GO:0016020">
    <property type="term" value="C:membrane"/>
    <property type="evidence" value="ECO:0007669"/>
    <property type="project" value="InterPro"/>
</dbReference>
<evidence type="ECO:0000256" key="5">
    <source>
        <dbReference type="ARBA" id="ARBA00022741"/>
    </source>
</evidence>
<feature type="transmembrane region" description="Helical" evidence="9">
    <location>
        <begin position="109"/>
        <end position="140"/>
    </location>
</feature>
<keyword evidence="9" id="KW-0472">Membrane</keyword>
<dbReference type="EC" id="2.7.13.3" evidence="2"/>
<keyword evidence="4" id="KW-0808">Transferase</keyword>
<feature type="transmembrane region" description="Helical" evidence="9">
    <location>
        <begin position="45"/>
        <end position="63"/>
    </location>
</feature>
<evidence type="ECO:0000256" key="6">
    <source>
        <dbReference type="ARBA" id="ARBA00022777"/>
    </source>
</evidence>
<keyword evidence="8" id="KW-0902">Two-component regulatory system</keyword>
<name>A0A652L860_9ACTN</name>
<reference evidence="11" key="1">
    <citation type="submission" date="2018-10" db="EMBL/GenBank/DDBJ databases">
        <authorList>
            <person name="Hariharan J."/>
            <person name="Choudoir M.J."/>
            <person name="Diebold P."/>
            <person name="Panke-Buisse K."/>
            <person name="Campbell A.N."/>
            <person name="Buckley D.H."/>
        </authorList>
    </citation>
    <scope>NUCLEOTIDE SEQUENCE</scope>
    <source>
        <strain evidence="11">Gb1</strain>
    </source>
</reference>
<feature type="transmembrane region" description="Helical" evidence="9">
    <location>
        <begin position="204"/>
        <end position="224"/>
    </location>
</feature>
<keyword evidence="3" id="KW-0597">Phosphoprotein</keyword>
<dbReference type="InterPro" id="IPR011712">
    <property type="entry name" value="Sig_transdc_His_kin_sub3_dim/P"/>
</dbReference>
<comment type="catalytic activity">
    <reaction evidence="1">
        <text>ATP + protein L-histidine = ADP + protein N-phospho-L-histidine.</text>
        <dbReference type="EC" id="2.7.13.3"/>
    </reaction>
</comment>
<keyword evidence="9" id="KW-0812">Transmembrane</keyword>
<feature type="transmembrane region" description="Helical" evidence="9">
    <location>
        <begin position="152"/>
        <end position="170"/>
    </location>
</feature>
<keyword evidence="5" id="KW-0547">Nucleotide-binding</keyword>
<gene>
    <name evidence="11" type="ORF">EAO74_09345</name>
</gene>
<evidence type="ECO:0000256" key="7">
    <source>
        <dbReference type="ARBA" id="ARBA00022840"/>
    </source>
</evidence>
<dbReference type="Gene3D" id="3.30.565.10">
    <property type="entry name" value="Histidine kinase-like ATPase, C-terminal domain"/>
    <property type="match status" value="1"/>
</dbReference>
<dbReference type="SUPFAM" id="SSF55874">
    <property type="entry name" value="ATPase domain of HSP90 chaperone/DNA topoisomerase II/histidine kinase"/>
    <property type="match status" value="1"/>
</dbReference>
<dbReference type="InterPro" id="IPR050482">
    <property type="entry name" value="Sensor_HK_TwoCompSys"/>
</dbReference>